<keyword evidence="5 6" id="KW-0539">Nucleus</keyword>
<proteinExistence type="predicted"/>
<dbReference type="InterPro" id="IPR006458">
    <property type="entry name" value="Ovate_C"/>
</dbReference>
<dbReference type="NCBIfam" id="TIGR01568">
    <property type="entry name" value="A_thal_3678"/>
    <property type="match status" value="1"/>
</dbReference>
<evidence type="ECO:0000259" key="7">
    <source>
        <dbReference type="PROSITE" id="PS51754"/>
    </source>
</evidence>
<dbReference type="AlphaFoldDB" id="A0A022Q1H4"/>
<dbReference type="Proteomes" id="UP000030748">
    <property type="component" value="Unassembled WGS sequence"/>
</dbReference>
<dbReference type="PROSITE" id="PS51754">
    <property type="entry name" value="OVATE"/>
    <property type="match status" value="1"/>
</dbReference>
<keyword evidence="2 6" id="KW-0678">Repressor</keyword>
<dbReference type="PANTHER" id="PTHR33057:SF117">
    <property type="entry name" value="TRANSCRIPTION REPRESSOR OFP14"/>
    <property type="match status" value="1"/>
</dbReference>
<evidence type="ECO:0000256" key="3">
    <source>
        <dbReference type="ARBA" id="ARBA00023015"/>
    </source>
</evidence>
<dbReference type="GO" id="GO:0005634">
    <property type="term" value="C:nucleus"/>
    <property type="evidence" value="ECO:0007669"/>
    <property type="project" value="UniProtKB-SubCell"/>
</dbReference>
<keyword evidence="9" id="KW-1185">Reference proteome</keyword>
<keyword evidence="3 6" id="KW-0805">Transcription regulation</keyword>
<keyword evidence="4 6" id="KW-0804">Transcription</keyword>
<feature type="domain" description="OVATE" evidence="7">
    <location>
        <begin position="8"/>
        <end position="71"/>
    </location>
</feature>
<protein>
    <recommendedName>
        <fullName evidence="6">Transcription repressor</fullName>
    </recommendedName>
    <alternativeName>
        <fullName evidence="6">Ovate family protein</fullName>
    </alternativeName>
</protein>
<organism evidence="8 9">
    <name type="scientific">Erythranthe guttata</name>
    <name type="common">Yellow monkey flower</name>
    <name type="synonym">Mimulus guttatus</name>
    <dbReference type="NCBI Taxonomy" id="4155"/>
    <lineage>
        <taxon>Eukaryota</taxon>
        <taxon>Viridiplantae</taxon>
        <taxon>Streptophyta</taxon>
        <taxon>Embryophyta</taxon>
        <taxon>Tracheophyta</taxon>
        <taxon>Spermatophyta</taxon>
        <taxon>Magnoliopsida</taxon>
        <taxon>eudicotyledons</taxon>
        <taxon>Gunneridae</taxon>
        <taxon>Pentapetalae</taxon>
        <taxon>asterids</taxon>
        <taxon>lamiids</taxon>
        <taxon>Lamiales</taxon>
        <taxon>Phrymaceae</taxon>
        <taxon>Erythranthe</taxon>
    </lineage>
</organism>
<dbReference type="Pfam" id="PF04844">
    <property type="entry name" value="Ovate"/>
    <property type="match status" value="1"/>
</dbReference>
<dbReference type="InterPro" id="IPR038933">
    <property type="entry name" value="Ovate"/>
</dbReference>
<evidence type="ECO:0000256" key="6">
    <source>
        <dbReference type="RuleBase" id="RU367028"/>
    </source>
</evidence>
<evidence type="ECO:0000313" key="8">
    <source>
        <dbReference type="EMBL" id="EYU21891.1"/>
    </source>
</evidence>
<evidence type="ECO:0000313" key="9">
    <source>
        <dbReference type="Proteomes" id="UP000030748"/>
    </source>
</evidence>
<gene>
    <name evidence="8" type="ORF">MIMGU_mgv1a020339mg</name>
</gene>
<sequence>MFLGSFAVCVYSSKPYDEFYSSMVEMVISKLDQDLTIDLEYMEELLLSYLKLNEKKAHKHILKAFLDVIEVLK</sequence>
<comment type="subcellular location">
    <subcellularLocation>
        <location evidence="1 6">Nucleus</location>
    </subcellularLocation>
</comment>
<dbReference type="EMBL" id="KI632217">
    <property type="protein sequence ID" value="EYU21891.1"/>
    <property type="molecule type" value="Genomic_DNA"/>
</dbReference>
<feature type="non-terminal residue" evidence="8">
    <location>
        <position position="73"/>
    </location>
</feature>
<evidence type="ECO:0000256" key="4">
    <source>
        <dbReference type="ARBA" id="ARBA00023163"/>
    </source>
</evidence>
<dbReference type="STRING" id="4155.A0A022Q1H4"/>
<comment type="function">
    <text evidence="6">Transcriptional repressor that regulates multiple aspects of plant growth and development.</text>
</comment>
<reference evidence="8 9" key="1">
    <citation type="journal article" date="2013" name="Proc. Natl. Acad. Sci. U.S.A.">
        <title>Fine-scale variation in meiotic recombination in Mimulus inferred from population shotgun sequencing.</title>
        <authorList>
            <person name="Hellsten U."/>
            <person name="Wright K.M."/>
            <person name="Jenkins J."/>
            <person name="Shu S."/>
            <person name="Yuan Y."/>
            <person name="Wessler S.R."/>
            <person name="Schmutz J."/>
            <person name="Willis J.H."/>
            <person name="Rokhsar D.S."/>
        </authorList>
    </citation>
    <scope>NUCLEOTIDE SEQUENCE [LARGE SCALE GENOMIC DNA]</scope>
    <source>
        <strain evidence="9">cv. DUN x IM62</strain>
    </source>
</reference>
<name>A0A022Q1H4_ERYGU</name>
<dbReference type="GO" id="GO:0045892">
    <property type="term" value="P:negative regulation of DNA-templated transcription"/>
    <property type="evidence" value="ECO:0007669"/>
    <property type="project" value="UniProtKB-UniRule"/>
</dbReference>
<evidence type="ECO:0000256" key="2">
    <source>
        <dbReference type="ARBA" id="ARBA00022491"/>
    </source>
</evidence>
<dbReference type="PANTHER" id="PTHR33057">
    <property type="entry name" value="TRANSCRIPTION REPRESSOR OFP7-RELATED"/>
    <property type="match status" value="1"/>
</dbReference>
<evidence type="ECO:0000256" key="1">
    <source>
        <dbReference type="ARBA" id="ARBA00004123"/>
    </source>
</evidence>
<evidence type="ECO:0000256" key="5">
    <source>
        <dbReference type="ARBA" id="ARBA00023242"/>
    </source>
</evidence>
<accession>A0A022Q1H4</accession>